<reference evidence="1 2" key="1">
    <citation type="submission" date="2024-04" db="EMBL/GenBank/DDBJ databases">
        <title>Luteolibacter sp. isolated from soil.</title>
        <authorList>
            <person name="An J."/>
        </authorList>
    </citation>
    <scope>NUCLEOTIDE SEQUENCE [LARGE SCALE GENOMIC DNA]</scope>
    <source>
        <strain evidence="1 2">Y139</strain>
    </source>
</reference>
<keyword evidence="2" id="KW-1185">Reference proteome</keyword>
<proteinExistence type="predicted"/>
<accession>A0ABU9B629</accession>
<protein>
    <submittedName>
        <fullName evidence="1">Uncharacterized protein</fullName>
    </submittedName>
</protein>
<gene>
    <name evidence="1" type="ORF">WKV53_28175</name>
</gene>
<dbReference type="EMBL" id="JBBUKT010000019">
    <property type="protein sequence ID" value="MEK7954427.1"/>
    <property type="molecule type" value="Genomic_DNA"/>
</dbReference>
<dbReference type="Proteomes" id="UP001371305">
    <property type="component" value="Unassembled WGS sequence"/>
</dbReference>
<name>A0ABU9B629_9BACT</name>
<evidence type="ECO:0000313" key="1">
    <source>
        <dbReference type="EMBL" id="MEK7954427.1"/>
    </source>
</evidence>
<organism evidence="1 2">
    <name type="scientific">Luteolibacter soli</name>
    <dbReference type="NCBI Taxonomy" id="3135280"/>
    <lineage>
        <taxon>Bacteria</taxon>
        <taxon>Pseudomonadati</taxon>
        <taxon>Verrucomicrobiota</taxon>
        <taxon>Verrucomicrobiia</taxon>
        <taxon>Verrucomicrobiales</taxon>
        <taxon>Verrucomicrobiaceae</taxon>
        <taxon>Luteolibacter</taxon>
    </lineage>
</organism>
<dbReference type="RefSeq" id="WP_341408196.1">
    <property type="nucleotide sequence ID" value="NZ_JBBUKT010000019.1"/>
</dbReference>
<sequence>MRLNLFALTLVTLTFQLVSCSTSREEGAWDYRSVRIPYNLPLDRPVTVGMMYEAKDNRRVQFGDCVPLSASRGSDVWKKVFDSERSDVPYEREVSDRDSVMILRHLGLRRDTLKKVGNLVVRASGRRVEAITDRLLLESLLNSTEFPLGEIESIHDRVERGQLLEIVLLEEVASSVTFGIHTKHAEEVSKELQSSLVLRKRSLDIKSFSCDVENDLVSVRLRGEIVIRRLLGKFQSGNSRGLSIISAIDARE</sequence>
<comment type="caution">
    <text evidence="1">The sequence shown here is derived from an EMBL/GenBank/DDBJ whole genome shotgun (WGS) entry which is preliminary data.</text>
</comment>
<evidence type="ECO:0000313" key="2">
    <source>
        <dbReference type="Proteomes" id="UP001371305"/>
    </source>
</evidence>